<accession>A0A081A996</accession>
<sequence>MAAWVPWTLMLALLPASATELLKDEAERQRLREELTRVAKYYSKLLLVWAFRAAQVFAGISFLFVTASLLYALLYYLVIPSRFHEQDVFFNYGDRHMDTYAHGGHTPYVPKASLDLQDPIHQWQSLVAKPEQSTQSVLVPGVKYDVIVELTVPESRTNAEVGVFMVSTTLYANREKGLATSARPVTLHDMPAPVRWMRLAFWLMPYALGFTEPAQTLRVTAINGYQEITEYPLTRVNIELNTPKLQVYSAKLTVIAQLTGLRYLMYHWAVPTAILFILNIVFVEALALVILYAVYALPQLDEEAAADAAVLEAAAADARDKAKKVFETDSAMETEDTTHAKSETLINEVAFTTTSMETLSAVVEEASEDTEDMKEEKVDVKKEPMVESP</sequence>
<evidence type="ECO:0000313" key="11">
    <source>
        <dbReference type="Proteomes" id="UP000028582"/>
    </source>
</evidence>
<proteinExistence type="predicted"/>
<evidence type="ECO:0000256" key="6">
    <source>
        <dbReference type="ARBA" id="ARBA00023136"/>
    </source>
</evidence>
<keyword evidence="4 8" id="KW-1133">Transmembrane helix</keyword>
<dbReference type="CDD" id="cd23995">
    <property type="entry name" value="Seipin_BSCL2_like"/>
    <property type="match status" value="1"/>
</dbReference>
<evidence type="ECO:0000256" key="2">
    <source>
        <dbReference type="ARBA" id="ARBA00022692"/>
    </source>
</evidence>
<feature type="compositionally biased region" description="Basic and acidic residues" evidence="7">
    <location>
        <begin position="374"/>
        <end position="389"/>
    </location>
</feature>
<dbReference type="Pfam" id="PF06775">
    <property type="entry name" value="Seipin"/>
    <property type="match status" value="1"/>
</dbReference>
<dbReference type="OrthoDB" id="3990054at2759"/>
<evidence type="ECO:0000256" key="3">
    <source>
        <dbReference type="ARBA" id="ARBA00022824"/>
    </source>
</evidence>
<evidence type="ECO:0000256" key="7">
    <source>
        <dbReference type="SAM" id="MobiDB-lite"/>
    </source>
</evidence>
<evidence type="ECO:0008006" key="12">
    <source>
        <dbReference type="Google" id="ProtNLM"/>
    </source>
</evidence>
<keyword evidence="2 8" id="KW-0812">Transmembrane</keyword>
<dbReference type="Proteomes" id="UP000028582">
    <property type="component" value="Unassembled WGS sequence"/>
</dbReference>
<keyword evidence="6 8" id="KW-0472">Membrane</keyword>
<feature type="region of interest" description="Disordered" evidence="7">
    <location>
        <begin position="364"/>
        <end position="389"/>
    </location>
</feature>
<organism evidence="10 11">
    <name type="scientific">Phytophthora nicotianae P1976</name>
    <dbReference type="NCBI Taxonomy" id="1317066"/>
    <lineage>
        <taxon>Eukaryota</taxon>
        <taxon>Sar</taxon>
        <taxon>Stramenopiles</taxon>
        <taxon>Oomycota</taxon>
        <taxon>Peronosporomycetes</taxon>
        <taxon>Peronosporales</taxon>
        <taxon>Peronosporaceae</taxon>
        <taxon>Phytophthora</taxon>
    </lineage>
</organism>
<dbReference type="GO" id="GO:0006629">
    <property type="term" value="P:lipid metabolic process"/>
    <property type="evidence" value="ECO:0007669"/>
    <property type="project" value="UniProtKB-KW"/>
</dbReference>
<name>A0A081A996_PHYNI</name>
<dbReference type="PANTHER" id="PTHR21212:SF0">
    <property type="entry name" value="SEIPIN"/>
    <property type="match status" value="1"/>
</dbReference>
<evidence type="ECO:0000313" key="10">
    <source>
        <dbReference type="EMBL" id="ETO75457.1"/>
    </source>
</evidence>
<evidence type="ECO:0000256" key="8">
    <source>
        <dbReference type="SAM" id="Phobius"/>
    </source>
</evidence>
<protein>
    <recommendedName>
        <fullName evidence="12">Seipin</fullName>
    </recommendedName>
</protein>
<keyword evidence="9" id="KW-0732">Signal</keyword>
<evidence type="ECO:0000256" key="4">
    <source>
        <dbReference type="ARBA" id="ARBA00022989"/>
    </source>
</evidence>
<dbReference type="GO" id="GO:0005789">
    <property type="term" value="C:endoplasmic reticulum membrane"/>
    <property type="evidence" value="ECO:0007669"/>
    <property type="project" value="UniProtKB-SubCell"/>
</dbReference>
<feature type="chain" id="PRO_5001753824" description="Seipin" evidence="9">
    <location>
        <begin position="19"/>
        <end position="389"/>
    </location>
</feature>
<dbReference type="GO" id="GO:0140042">
    <property type="term" value="P:lipid droplet formation"/>
    <property type="evidence" value="ECO:0007669"/>
    <property type="project" value="UniProtKB-ARBA"/>
</dbReference>
<gene>
    <name evidence="10" type="ORF">F444_08958</name>
</gene>
<feature type="transmembrane region" description="Helical" evidence="8">
    <location>
        <begin position="268"/>
        <end position="295"/>
    </location>
</feature>
<keyword evidence="3" id="KW-0256">Endoplasmic reticulum</keyword>
<comment type="subcellular location">
    <subcellularLocation>
        <location evidence="1">Endoplasmic reticulum membrane</location>
        <topology evidence="1">Multi-pass membrane protein</topology>
    </subcellularLocation>
</comment>
<feature type="transmembrane region" description="Helical" evidence="8">
    <location>
        <begin position="56"/>
        <end position="78"/>
    </location>
</feature>
<comment type="caution">
    <text evidence="10">The sequence shown here is derived from an EMBL/GenBank/DDBJ whole genome shotgun (WGS) entry which is preliminary data.</text>
</comment>
<dbReference type="EMBL" id="ANJA01001661">
    <property type="protein sequence ID" value="ETO75457.1"/>
    <property type="molecule type" value="Genomic_DNA"/>
</dbReference>
<dbReference type="PANTHER" id="PTHR21212">
    <property type="entry name" value="BERNARDINELLI-SEIP CONGENITAL LIPODYSTROPHY 2 HOMOLOG BSCL2 PROTEIN"/>
    <property type="match status" value="1"/>
</dbReference>
<reference evidence="10 11" key="1">
    <citation type="submission" date="2013-11" db="EMBL/GenBank/DDBJ databases">
        <title>The Genome Sequence of Phytophthora parasitica P1976.</title>
        <authorList>
            <consortium name="The Broad Institute Genomics Platform"/>
            <person name="Russ C."/>
            <person name="Tyler B."/>
            <person name="Panabieres F."/>
            <person name="Shan W."/>
            <person name="Tripathy S."/>
            <person name="Grunwald N."/>
            <person name="Machado M."/>
            <person name="Johnson C.S."/>
            <person name="Walker B."/>
            <person name="Young S."/>
            <person name="Zeng Q."/>
            <person name="Gargeya S."/>
            <person name="Fitzgerald M."/>
            <person name="Haas B."/>
            <person name="Abouelleil A."/>
            <person name="Allen A.W."/>
            <person name="Alvarado L."/>
            <person name="Arachchi H.M."/>
            <person name="Berlin A.M."/>
            <person name="Chapman S.B."/>
            <person name="Gainer-Dewar J."/>
            <person name="Goldberg J."/>
            <person name="Griggs A."/>
            <person name="Gujja S."/>
            <person name="Hansen M."/>
            <person name="Howarth C."/>
            <person name="Imamovic A."/>
            <person name="Ireland A."/>
            <person name="Larimer J."/>
            <person name="McCowan C."/>
            <person name="Murphy C."/>
            <person name="Pearson M."/>
            <person name="Poon T.W."/>
            <person name="Priest M."/>
            <person name="Roberts A."/>
            <person name="Saif S."/>
            <person name="Shea T."/>
            <person name="Sisk P."/>
            <person name="Sykes S."/>
            <person name="Wortman J."/>
            <person name="Nusbaum C."/>
            <person name="Birren B."/>
        </authorList>
    </citation>
    <scope>NUCLEOTIDE SEQUENCE [LARGE SCALE GENOMIC DNA]</scope>
    <source>
        <strain evidence="10 11">P1976</strain>
    </source>
</reference>
<evidence type="ECO:0000256" key="1">
    <source>
        <dbReference type="ARBA" id="ARBA00004477"/>
    </source>
</evidence>
<evidence type="ECO:0000256" key="9">
    <source>
        <dbReference type="SAM" id="SignalP"/>
    </source>
</evidence>
<feature type="signal peptide" evidence="9">
    <location>
        <begin position="1"/>
        <end position="18"/>
    </location>
</feature>
<dbReference type="InterPro" id="IPR009617">
    <property type="entry name" value="Seipin"/>
</dbReference>
<evidence type="ECO:0000256" key="5">
    <source>
        <dbReference type="ARBA" id="ARBA00023098"/>
    </source>
</evidence>
<keyword evidence="5" id="KW-0443">Lipid metabolism</keyword>
<dbReference type="AlphaFoldDB" id="A0A081A996"/>